<gene>
    <name evidence="1" type="ORF">Tcan_10386</name>
</gene>
<accession>A0A0B2VVP5</accession>
<reference evidence="1 2" key="1">
    <citation type="submission" date="2014-11" db="EMBL/GenBank/DDBJ databases">
        <title>Genetic blueprint of the zoonotic pathogen Toxocara canis.</title>
        <authorList>
            <person name="Zhu X.-Q."/>
            <person name="Korhonen P.K."/>
            <person name="Cai H."/>
            <person name="Young N.D."/>
            <person name="Nejsum P."/>
            <person name="von Samson-Himmelstjerna G."/>
            <person name="Boag P.R."/>
            <person name="Tan P."/>
            <person name="Li Q."/>
            <person name="Min J."/>
            <person name="Yang Y."/>
            <person name="Wang X."/>
            <person name="Fang X."/>
            <person name="Hall R.S."/>
            <person name="Hofmann A."/>
            <person name="Sternberg P.W."/>
            <person name="Jex A.R."/>
            <person name="Gasser R.B."/>
        </authorList>
    </citation>
    <scope>NUCLEOTIDE SEQUENCE [LARGE SCALE GENOMIC DNA]</scope>
    <source>
        <strain evidence="1">PN_DK_2014</strain>
    </source>
</reference>
<dbReference type="AlphaFoldDB" id="A0A0B2VVP5"/>
<protein>
    <submittedName>
        <fullName evidence="1">Uncharacterized protein</fullName>
    </submittedName>
</protein>
<dbReference type="EMBL" id="JPKZ01000389">
    <property type="protein sequence ID" value="KHN87606.1"/>
    <property type="molecule type" value="Genomic_DNA"/>
</dbReference>
<proteinExistence type="predicted"/>
<keyword evidence="2" id="KW-1185">Reference proteome</keyword>
<evidence type="ECO:0000313" key="2">
    <source>
        <dbReference type="Proteomes" id="UP000031036"/>
    </source>
</evidence>
<name>A0A0B2VVP5_TOXCA</name>
<dbReference type="Proteomes" id="UP000031036">
    <property type="component" value="Unassembled WGS sequence"/>
</dbReference>
<comment type="caution">
    <text evidence="1">The sequence shown here is derived from an EMBL/GenBank/DDBJ whole genome shotgun (WGS) entry which is preliminary data.</text>
</comment>
<sequence length="283" mass="32280">MPRYWIKDPTTCLVSTMVQLPNSSQPLSTKRALSAVQDVNLASVIRKQSWKSPLLSYADVSFALLRISKSLAEATTSTNWWISRTCLLALSLRFTMYWSLGSLAEVFGIHFVELSRVLKSLSSVPRIISSLLGRCGPSLFSVFLKLPPFQHESTEIVRSNHRRMKYLPTPMWRHDFDTAPLRSLLIPPAQRRAYHPALATTTCMIANACCIISNAFSSSTKHTYQANAFFTSSQSSQVIRSYFSRSISFPRKIPLNAIIECYHRQRRIAKKSRQVLRWELFNI</sequence>
<evidence type="ECO:0000313" key="1">
    <source>
        <dbReference type="EMBL" id="KHN87606.1"/>
    </source>
</evidence>
<organism evidence="1 2">
    <name type="scientific">Toxocara canis</name>
    <name type="common">Canine roundworm</name>
    <dbReference type="NCBI Taxonomy" id="6265"/>
    <lineage>
        <taxon>Eukaryota</taxon>
        <taxon>Metazoa</taxon>
        <taxon>Ecdysozoa</taxon>
        <taxon>Nematoda</taxon>
        <taxon>Chromadorea</taxon>
        <taxon>Rhabditida</taxon>
        <taxon>Spirurina</taxon>
        <taxon>Ascaridomorpha</taxon>
        <taxon>Ascaridoidea</taxon>
        <taxon>Toxocaridae</taxon>
        <taxon>Toxocara</taxon>
    </lineage>
</organism>